<sequence>MLIRSGLLALLLIAAAVSPAAARWHEAKTRHFIIYSEQKPKDLADYAERLERFDAMVRQIRKMEDPELTDGARVTIYVLPSVSAMQSLYARPDRRNVLGFYIPRAAGSVAFVSNRNEERTNGVSAEHIFQHEYLHHMMLSDTMTPLAPWMIEGFAEFFGTAEVQKDGSIKIGLPPQSRGYSIVNDFGFNAEQLLTAATPRNQEDHASIYGKGWLLAHFLSFSDARRGQLDTYVQGLARGQKPLAAAQAAFGDLKLLDQQLDRYARGTFRGALVSPGPKPVVALRPLSAGEEAIMPIRIRSERGVNAATARSVAADASRIAAAFPGHASVQASLAEALFDARDYAGSKAAADRAVAADPRHPQAL</sequence>
<gene>
    <name evidence="2" type="ORF">V6R86_08715</name>
</gene>
<accession>A0ABZ2G0Y1</accession>
<dbReference type="EMBL" id="CP145607">
    <property type="protein sequence ID" value="WWM70752.1"/>
    <property type="molecule type" value="Genomic_DNA"/>
</dbReference>
<evidence type="ECO:0008006" key="4">
    <source>
        <dbReference type="Google" id="ProtNLM"/>
    </source>
</evidence>
<dbReference type="RefSeq" id="WP_338503778.1">
    <property type="nucleotide sequence ID" value="NZ_CP145607.1"/>
</dbReference>
<name>A0ABZ2G0Y1_9SPHN</name>
<feature type="signal peptide" evidence="1">
    <location>
        <begin position="1"/>
        <end position="22"/>
    </location>
</feature>
<reference evidence="2 3" key="1">
    <citation type="submission" date="2024-02" db="EMBL/GenBank/DDBJ databases">
        <title>Full genome sequence of Sphingomonas kaistensis.</title>
        <authorList>
            <person name="Poletto B.L."/>
            <person name="Silva G."/>
            <person name="Galante D."/>
            <person name="Campos K.R."/>
            <person name="Santos M.B.N."/>
            <person name="Sacchi C.T."/>
        </authorList>
    </citation>
    <scope>NUCLEOTIDE SEQUENCE [LARGE SCALE GENOMIC DNA]</scope>
    <source>
        <strain evidence="2 3">MA4R</strain>
    </source>
</reference>
<proteinExistence type="predicted"/>
<keyword evidence="1" id="KW-0732">Signal</keyword>
<evidence type="ECO:0000313" key="3">
    <source>
        <dbReference type="Proteomes" id="UP001382935"/>
    </source>
</evidence>
<evidence type="ECO:0000256" key="1">
    <source>
        <dbReference type="SAM" id="SignalP"/>
    </source>
</evidence>
<protein>
    <recommendedName>
        <fullName evidence="4">DUF1570 domain-containing protein</fullName>
    </recommendedName>
</protein>
<organism evidence="2 3">
    <name type="scientific">Sphingomonas kaistensis</name>
    <dbReference type="NCBI Taxonomy" id="298708"/>
    <lineage>
        <taxon>Bacteria</taxon>
        <taxon>Pseudomonadati</taxon>
        <taxon>Pseudomonadota</taxon>
        <taxon>Alphaproteobacteria</taxon>
        <taxon>Sphingomonadales</taxon>
        <taxon>Sphingomonadaceae</taxon>
        <taxon>Sphingomonas</taxon>
    </lineage>
</organism>
<evidence type="ECO:0000313" key="2">
    <source>
        <dbReference type="EMBL" id="WWM70752.1"/>
    </source>
</evidence>
<feature type="chain" id="PRO_5046606569" description="DUF1570 domain-containing protein" evidence="1">
    <location>
        <begin position="23"/>
        <end position="364"/>
    </location>
</feature>
<dbReference type="Proteomes" id="UP001382935">
    <property type="component" value="Chromosome"/>
</dbReference>
<keyword evidence="3" id="KW-1185">Reference proteome</keyword>